<feature type="compositionally biased region" description="Polar residues" evidence="1">
    <location>
        <begin position="105"/>
        <end position="119"/>
    </location>
</feature>
<reference evidence="2 3" key="1">
    <citation type="submission" date="2024-01" db="EMBL/GenBank/DDBJ databases">
        <title>A telomere-to-telomere, gap-free genome of sweet tea (Lithocarpus litseifolius).</title>
        <authorList>
            <person name="Zhou J."/>
        </authorList>
    </citation>
    <scope>NUCLEOTIDE SEQUENCE [LARGE SCALE GENOMIC DNA]</scope>
    <source>
        <strain evidence="2">Zhou-2022a</strain>
        <tissue evidence="2">Leaf</tissue>
    </source>
</reference>
<evidence type="ECO:0000313" key="2">
    <source>
        <dbReference type="EMBL" id="KAL0015489.1"/>
    </source>
</evidence>
<gene>
    <name evidence="2" type="ORF">SO802_002558</name>
</gene>
<dbReference type="Proteomes" id="UP001459277">
    <property type="component" value="Unassembled WGS sequence"/>
</dbReference>
<dbReference type="AlphaFoldDB" id="A0AAW2E1C5"/>
<name>A0AAW2E1C5_9ROSI</name>
<evidence type="ECO:0000313" key="3">
    <source>
        <dbReference type="Proteomes" id="UP001459277"/>
    </source>
</evidence>
<comment type="caution">
    <text evidence="2">The sequence shown here is derived from an EMBL/GenBank/DDBJ whole genome shotgun (WGS) entry which is preliminary data.</text>
</comment>
<keyword evidence="3" id="KW-1185">Reference proteome</keyword>
<dbReference type="PANTHER" id="PTHR34222">
    <property type="entry name" value="GAG_PRE-INTEGRS DOMAIN-CONTAINING PROTEIN"/>
    <property type="match status" value="1"/>
</dbReference>
<proteinExistence type="predicted"/>
<protein>
    <submittedName>
        <fullName evidence="2">Uncharacterized protein</fullName>
    </submittedName>
</protein>
<dbReference type="EMBL" id="JAZDWU010000001">
    <property type="protein sequence ID" value="KAL0015489.1"/>
    <property type="molecule type" value="Genomic_DNA"/>
</dbReference>
<dbReference type="PANTHER" id="PTHR34222:SF100">
    <property type="entry name" value="CCHC-TYPE DOMAIN-CONTAINING PROTEIN"/>
    <property type="match status" value="1"/>
</dbReference>
<accession>A0AAW2E1C5</accession>
<feature type="region of interest" description="Disordered" evidence="1">
    <location>
        <begin position="97"/>
        <end position="119"/>
    </location>
</feature>
<sequence length="160" mass="18001">MWEQLSAADPPLKHPKDIEIFAKYRDRHRFMHFMMGLREDFEPTRSSLLSQSPTPSLDAAVNELISKENRWPTYHMSSSEHVLATSSPPPLPPITTFTTPPWINSRRSTSQSSKGPSLTSSLTVTDIEAVVQQLSLNFHAIGQLYELGVNILLTNQDVDV</sequence>
<organism evidence="2 3">
    <name type="scientific">Lithocarpus litseifolius</name>
    <dbReference type="NCBI Taxonomy" id="425828"/>
    <lineage>
        <taxon>Eukaryota</taxon>
        <taxon>Viridiplantae</taxon>
        <taxon>Streptophyta</taxon>
        <taxon>Embryophyta</taxon>
        <taxon>Tracheophyta</taxon>
        <taxon>Spermatophyta</taxon>
        <taxon>Magnoliopsida</taxon>
        <taxon>eudicotyledons</taxon>
        <taxon>Gunneridae</taxon>
        <taxon>Pentapetalae</taxon>
        <taxon>rosids</taxon>
        <taxon>fabids</taxon>
        <taxon>Fagales</taxon>
        <taxon>Fagaceae</taxon>
        <taxon>Lithocarpus</taxon>
    </lineage>
</organism>
<evidence type="ECO:0000256" key="1">
    <source>
        <dbReference type="SAM" id="MobiDB-lite"/>
    </source>
</evidence>